<dbReference type="GO" id="GO:0032267">
    <property type="term" value="F:tRNA(Ile)-lysidine synthase activity"/>
    <property type="evidence" value="ECO:0007669"/>
    <property type="project" value="UniProtKB-EC"/>
</dbReference>
<feature type="region of interest" description="Disordered" evidence="9">
    <location>
        <begin position="423"/>
        <end position="442"/>
    </location>
</feature>
<dbReference type="CDD" id="cd01992">
    <property type="entry name" value="TilS_N"/>
    <property type="match status" value="1"/>
</dbReference>
<dbReference type="Pfam" id="PF09179">
    <property type="entry name" value="TilS"/>
    <property type="match status" value="1"/>
</dbReference>
<dbReference type="NCBIfam" id="TIGR02433">
    <property type="entry name" value="lysidine_TilS_C"/>
    <property type="match status" value="1"/>
</dbReference>
<comment type="similarity">
    <text evidence="8">Belongs to the tRNA(Ile)-lysidine synthase family.</text>
</comment>
<keyword evidence="12" id="KW-1185">Reference proteome</keyword>
<dbReference type="InterPro" id="IPR011063">
    <property type="entry name" value="TilS/TtcA_N"/>
</dbReference>
<sequence length="442" mass="48739">MNPSKSDLPSRLMSSLEPWRDAAHWRVAFSGGLDSTVLLHLLADLAKIESFPALSAIHIHHGLQAAADAWPAHCQSVCDALGVPLHVMRVTVQTGASLERAAREARYAAFMSLTEADDVLLTGQHRDDQAETLLFRLMRGAGVRGLSAMPAQRPLGQGTLLRPLLDVSRAELEAYARAHQLHWIEDPSNQDRQFSRNYLRHQVLPLLTARWPQAQASMARSAAHLREAQGLLDEMAQLDLAHAATPSGFSWLALPSLELAPLANLSAARQRNALSHWLAPLTRLPDTDHWSGWDNLCSAAGDASPVWRLADGEVHRSAGRIWWLSGDWLCVPAASVDWHDPSTPLRLANNGRVMFSGQTPIGPLRIGYRQGGEVMHLADRGHRDLKRLLNERAVPGFVRGRLPLLFRGAELLAVANLPGLDGQESDGWKLHWQPTDEDQGLR</sequence>
<dbReference type="GO" id="GO:0005737">
    <property type="term" value="C:cytoplasm"/>
    <property type="evidence" value="ECO:0007669"/>
    <property type="project" value="UniProtKB-SubCell"/>
</dbReference>
<evidence type="ECO:0000256" key="5">
    <source>
        <dbReference type="ARBA" id="ARBA00022741"/>
    </source>
</evidence>
<feature type="domain" description="Lysidine-tRNA(Ile) synthetase C-terminal" evidence="10">
    <location>
        <begin position="364"/>
        <end position="432"/>
    </location>
</feature>
<evidence type="ECO:0000256" key="7">
    <source>
        <dbReference type="ARBA" id="ARBA00048539"/>
    </source>
</evidence>
<dbReference type="GO" id="GO:0005524">
    <property type="term" value="F:ATP binding"/>
    <property type="evidence" value="ECO:0007669"/>
    <property type="project" value="UniProtKB-UniRule"/>
</dbReference>
<evidence type="ECO:0000256" key="1">
    <source>
        <dbReference type="ARBA" id="ARBA00004496"/>
    </source>
</evidence>
<dbReference type="SUPFAM" id="SSF52402">
    <property type="entry name" value="Adenine nucleotide alpha hydrolases-like"/>
    <property type="match status" value="1"/>
</dbReference>
<evidence type="ECO:0000256" key="2">
    <source>
        <dbReference type="ARBA" id="ARBA00022490"/>
    </source>
</evidence>
<dbReference type="InterPro" id="IPR012796">
    <property type="entry name" value="Lysidine-tRNA-synth_C"/>
</dbReference>
<comment type="caution">
    <text evidence="11">The sequence shown here is derived from an EMBL/GenBank/DDBJ whole genome shotgun (WGS) entry which is preliminary data.</text>
</comment>
<dbReference type="HAMAP" id="MF_01161">
    <property type="entry name" value="tRNA_Ile_lys_synt"/>
    <property type="match status" value="1"/>
</dbReference>
<dbReference type="PANTHER" id="PTHR43033">
    <property type="entry name" value="TRNA(ILE)-LYSIDINE SYNTHASE-RELATED"/>
    <property type="match status" value="1"/>
</dbReference>
<dbReference type="Proteomes" id="UP000217830">
    <property type="component" value="Unassembled WGS sequence"/>
</dbReference>
<dbReference type="Gene3D" id="1.20.59.20">
    <property type="match status" value="1"/>
</dbReference>
<dbReference type="PANTHER" id="PTHR43033:SF1">
    <property type="entry name" value="TRNA(ILE)-LYSIDINE SYNTHASE-RELATED"/>
    <property type="match status" value="1"/>
</dbReference>
<dbReference type="Gene3D" id="3.40.50.620">
    <property type="entry name" value="HUPs"/>
    <property type="match status" value="1"/>
</dbReference>
<dbReference type="Pfam" id="PF01171">
    <property type="entry name" value="ATP_bind_3"/>
    <property type="match status" value="1"/>
</dbReference>
<dbReference type="InterPro" id="IPR012094">
    <property type="entry name" value="tRNA_Ile_lys_synt"/>
</dbReference>
<dbReference type="GO" id="GO:0006400">
    <property type="term" value="P:tRNA modification"/>
    <property type="evidence" value="ECO:0007669"/>
    <property type="project" value="UniProtKB-UniRule"/>
</dbReference>
<evidence type="ECO:0000313" key="11">
    <source>
        <dbReference type="EMBL" id="PAW55221.1"/>
    </source>
</evidence>
<protein>
    <recommendedName>
        <fullName evidence="8">tRNA(Ile)-lysidine synthase</fullName>
        <ecNumber evidence="8">6.3.4.19</ecNumber>
    </recommendedName>
    <alternativeName>
        <fullName evidence="8">tRNA(Ile)-2-lysyl-cytidine synthase</fullName>
    </alternativeName>
    <alternativeName>
        <fullName evidence="8">tRNA(Ile)-lysidine synthetase</fullName>
    </alternativeName>
</protein>
<dbReference type="InterPro" id="IPR012795">
    <property type="entry name" value="tRNA_Ile_lys_synt_N"/>
</dbReference>
<evidence type="ECO:0000256" key="4">
    <source>
        <dbReference type="ARBA" id="ARBA00022694"/>
    </source>
</evidence>
<evidence type="ECO:0000256" key="9">
    <source>
        <dbReference type="SAM" id="MobiDB-lite"/>
    </source>
</evidence>
<gene>
    <name evidence="8 11" type="primary">tilS</name>
    <name evidence="11" type="ORF">CKQ80_07870</name>
</gene>
<evidence type="ECO:0000256" key="6">
    <source>
        <dbReference type="ARBA" id="ARBA00022840"/>
    </source>
</evidence>
<dbReference type="AlphaFoldDB" id="A0A2A2PJ12"/>
<proteinExistence type="inferred from homology"/>
<keyword evidence="6 8" id="KW-0067">ATP-binding</keyword>
<keyword evidence="2 8" id="KW-0963">Cytoplasm</keyword>
<evidence type="ECO:0000313" key="12">
    <source>
        <dbReference type="Proteomes" id="UP000217830"/>
    </source>
</evidence>
<dbReference type="Pfam" id="PF11734">
    <property type="entry name" value="TilS_C"/>
    <property type="match status" value="1"/>
</dbReference>
<reference evidence="11 12" key="1">
    <citation type="submission" date="2017-08" db="EMBL/GenBank/DDBJ databases">
        <title>Draft Genome Sequence of Pseudomonas moraviensis TYU6, isolated from Taxus cuspidata by using PacBio Single-Molecule Real-Time Technology.</title>
        <authorList>
            <person name="Baek K.-H."/>
            <person name="Mishra A.K."/>
        </authorList>
    </citation>
    <scope>NUCLEOTIDE SEQUENCE [LARGE SCALE GENOMIC DNA]</scope>
    <source>
        <strain evidence="11 12">TYU6</strain>
    </source>
</reference>
<evidence type="ECO:0000259" key="10">
    <source>
        <dbReference type="SMART" id="SM00977"/>
    </source>
</evidence>
<organism evidence="11 12">
    <name type="scientific">Pseudomonas moraviensis</name>
    <dbReference type="NCBI Taxonomy" id="321662"/>
    <lineage>
        <taxon>Bacteria</taxon>
        <taxon>Pseudomonadati</taxon>
        <taxon>Pseudomonadota</taxon>
        <taxon>Gammaproteobacteria</taxon>
        <taxon>Pseudomonadales</taxon>
        <taxon>Pseudomonadaceae</taxon>
        <taxon>Pseudomonas</taxon>
    </lineage>
</organism>
<keyword evidence="3 8" id="KW-0436">Ligase</keyword>
<dbReference type="InterPro" id="IPR014729">
    <property type="entry name" value="Rossmann-like_a/b/a_fold"/>
</dbReference>
<dbReference type="NCBIfam" id="TIGR02432">
    <property type="entry name" value="lysidine_TilS_N"/>
    <property type="match status" value="1"/>
</dbReference>
<comment type="subcellular location">
    <subcellularLocation>
        <location evidence="1 8">Cytoplasm</location>
    </subcellularLocation>
</comment>
<comment type="function">
    <text evidence="8">Ligates lysine onto the cytidine present at position 34 of the AUA codon-specific tRNA(Ile) that contains the anticodon CAU, in an ATP-dependent manner. Cytidine is converted to lysidine, thus changing the amino acid specificity of the tRNA from methionine to isoleucine.</text>
</comment>
<evidence type="ECO:0000256" key="8">
    <source>
        <dbReference type="HAMAP-Rule" id="MF_01161"/>
    </source>
</evidence>
<dbReference type="EC" id="6.3.4.19" evidence="8"/>
<accession>A0A2A2PJ12</accession>
<dbReference type="SUPFAM" id="SSF82829">
    <property type="entry name" value="MesJ substrate recognition domain-like"/>
    <property type="match status" value="1"/>
</dbReference>
<evidence type="ECO:0000256" key="3">
    <source>
        <dbReference type="ARBA" id="ARBA00022598"/>
    </source>
</evidence>
<dbReference type="RefSeq" id="WP_095667390.1">
    <property type="nucleotide sequence ID" value="NZ_NRSS01000004.1"/>
</dbReference>
<dbReference type="SUPFAM" id="SSF56037">
    <property type="entry name" value="PheT/TilS domain"/>
    <property type="match status" value="1"/>
</dbReference>
<keyword evidence="4 8" id="KW-0819">tRNA processing</keyword>
<dbReference type="SMART" id="SM00977">
    <property type="entry name" value="TilS_C"/>
    <property type="match status" value="1"/>
</dbReference>
<dbReference type="InterPro" id="IPR015262">
    <property type="entry name" value="tRNA_Ile_lys_synt_subst-bd"/>
</dbReference>
<dbReference type="EMBL" id="NRST01000001">
    <property type="protein sequence ID" value="PAW55221.1"/>
    <property type="molecule type" value="Genomic_DNA"/>
</dbReference>
<comment type="domain">
    <text evidence="8">The N-terminal region contains the highly conserved SGGXDS motif, predicted to be a P-loop motif involved in ATP binding.</text>
</comment>
<feature type="binding site" evidence="8">
    <location>
        <begin position="30"/>
        <end position="35"/>
    </location>
    <ligand>
        <name>ATP</name>
        <dbReference type="ChEBI" id="CHEBI:30616"/>
    </ligand>
</feature>
<name>A0A2A2PJ12_9PSED</name>
<comment type="catalytic activity">
    <reaction evidence="7 8">
        <text>cytidine(34) in tRNA(Ile2) + L-lysine + ATP = lysidine(34) in tRNA(Ile2) + AMP + diphosphate + H(+)</text>
        <dbReference type="Rhea" id="RHEA:43744"/>
        <dbReference type="Rhea" id="RHEA-COMP:10625"/>
        <dbReference type="Rhea" id="RHEA-COMP:10670"/>
        <dbReference type="ChEBI" id="CHEBI:15378"/>
        <dbReference type="ChEBI" id="CHEBI:30616"/>
        <dbReference type="ChEBI" id="CHEBI:32551"/>
        <dbReference type="ChEBI" id="CHEBI:33019"/>
        <dbReference type="ChEBI" id="CHEBI:82748"/>
        <dbReference type="ChEBI" id="CHEBI:83665"/>
        <dbReference type="ChEBI" id="CHEBI:456215"/>
        <dbReference type="EC" id="6.3.4.19"/>
    </reaction>
</comment>
<keyword evidence="5 8" id="KW-0547">Nucleotide-binding</keyword>